<dbReference type="RefSeq" id="WP_173020662.1">
    <property type="nucleotide sequence ID" value="NZ_AP019831.1"/>
</dbReference>
<dbReference type="Proteomes" id="UP000422644">
    <property type="component" value="Chromosome"/>
</dbReference>
<feature type="signal peptide" evidence="2">
    <location>
        <begin position="1"/>
        <end position="22"/>
    </location>
</feature>
<gene>
    <name evidence="4" type="ORF">JMUB3870_1638</name>
</gene>
<organism evidence="4 5">
    <name type="scientific">Leptotrichia trevisanii</name>
    <dbReference type="NCBI Taxonomy" id="109328"/>
    <lineage>
        <taxon>Bacteria</taxon>
        <taxon>Fusobacteriati</taxon>
        <taxon>Fusobacteriota</taxon>
        <taxon>Fusobacteriia</taxon>
        <taxon>Fusobacteriales</taxon>
        <taxon>Leptotrichiaceae</taxon>
        <taxon>Leptotrichia</taxon>
    </lineage>
</organism>
<evidence type="ECO:0000256" key="1">
    <source>
        <dbReference type="SAM" id="MobiDB-lite"/>
    </source>
</evidence>
<sequence length="182" mass="20944">MKKCRKLMLMVIFLAFCSLGFSKEVTEMSSNNKIESEKSSQNMGNNNVIQEIINSIPSSKANKRKSDYEAKLISKMKIVEKRIQDKMDNSSSSLEVKEAIGELDKKWDDELNKVYKLVMGKLPANLKTKLRNSQREWIQYRDKEAEEESRETGSVEAYGDTTTKLTKEKTIQLAKLYDSLKN</sequence>
<dbReference type="InterPro" id="IPR009739">
    <property type="entry name" value="LprI-like_N"/>
</dbReference>
<name>A0A510K1K1_9FUSO</name>
<accession>A0A510K1K1</accession>
<keyword evidence="2" id="KW-0732">Signal</keyword>
<evidence type="ECO:0000256" key="2">
    <source>
        <dbReference type="SAM" id="SignalP"/>
    </source>
</evidence>
<evidence type="ECO:0000259" key="3">
    <source>
        <dbReference type="Pfam" id="PF07007"/>
    </source>
</evidence>
<feature type="domain" description="Lysozyme inhibitor LprI-like N-terminal" evidence="3">
    <location>
        <begin position="86"/>
        <end position="173"/>
    </location>
</feature>
<keyword evidence="5" id="KW-1185">Reference proteome</keyword>
<feature type="chain" id="PRO_5021869693" description="Lysozyme inhibitor LprI-like N-terminal domain-containing protein" evidence="2">
    <location>
        <begin position="23"/>
        <end position="182"/>
    </location>
</feature>
<dbReference type="EMBL" id="AP019831">
    <property type="protein sequence ID" value="BBM45518.1"/>
    <property type="molecule type" value="Genomic_DNA"/>
</dbReference>
<dbReference type="PANTHER" id="PTHR39176">
    <property type="entry name" value="PERIPLASMIC PROTEIN-RELATED"/>
    <property type="match status" value="1"/>
</dbReference>
<dbReference type="Pfam" id="PF07007">
    <property type="entry name" value="LprI"/>
    <property type="match status" value="1"/>
</dbReference>
<evidence type="ECO:0000313" key="4">
    <source>
        <dbReference type="EMBL" id="BBM45518.1"/>
    </source>
</evidence>
<dbReference type="AlphaFoldDB" id="A0A510K1K1"/>
<proteinExistence type="predicted"/>
<dbReference type="Gene3D" id="1.20.1270.180">
    <property type="match status" value="1"/>
</dbReference>
<evidence type="ECO:0000313" key="5">
    <source>
        <dbReference type="Proteomes" id="UP000422644"/>
    </source>
</evidence>
<protein>
    <recommendedName>
        <fullName evidence="3">Lysozyme inhibitor LprI-like N-terminal domain-containing protein</fullName>
    </recommendedName>
</protein>
<reference evidence="4 5" key="1">
    <citation type="submission" date="2019-07" db="EMBL/GenBank/DDBJ databases">
        <title>Complete Genome Sequence of Leptotrichia trevisanii Strain JMUB3870.</title>
        <authorList>
            <person name="Watanabe S."/>
            <person name="Cui L."/>
        </authorList>
    </citation>
    <scope>NUCLEOTIDE SEQUENCE [LARGE SCALE GENOMIC DNA]</scope>
    <source>
        <strain evidence="4 5">JMUB3870</strain>
    </source>
</reference>
<feature type="region of interest" description="Disordered" evidence="1">
    <location>
        <begin position="142"/>
        <end position="161"/>
    </location>
</feature>
<dbReference type="PANTHER" id="PTHR39176:SF1">
    <property type="entry name" value="PERIPLASMIC PROTEIN"/>
    <property type="match status" value="1"/>
</dbReference>